<evidence type="ECO:0000256" key="3">
    <source>
        <dbReference type="SAM" id="Phobius"/>
    </source>
</evidence>
<feature type="domain" description="CEP170 C-terminal" evidence="4">
    <location>
        <begin position="550"/>
        <end position="1024"/>
    </location>
</feature>
<feature type="compositionally biased region" description="Polar residues" evidence="2">
    <location>
        <begin position="572"/>
        <end position="581"/>
    </location>
</feature>
<dbReference type="InterPro" id="IPR051176">
    <property type="entry name" value="Cent_Immune-Sig_Mod"/>
</dbReference>
<dbReference type="OMA" id="PEDSHRH"/>
<feature type="compositionally biased region" description="Basic and acidic residues" evidence="2">
    <location>
        <begin position="474"/>
        <end position="494"/>
    </location>
</feature>
<proteinExistence type="inferred from homology"/>
<feature type="compositionally biased region" description="Polar residues" evidence="2">
    <location>
        <begin position="624"/>
        <end position="655"/>
    </location>
</feature>
<feature type="compositionally biased region" description="Polar residues" evidence="2">
    <location>
        <begin position="700"/>
        <end position="715"/>
    </location>
</feature>
<organism evidence="5 6">
    <name type="scientific">Cyprinodon variegatus</name>
    <name type="common">Sheepshead minnow</name>
    <dbReference type="NCBI Taxonomy" id="28743"/>
    <lineage>
        <taxon>Eukaryota</taxon>
        <taxon>Metazoa</taxon>
        <taxon>Chordata</taxon>
        <taxon>Craniata</taxon>
        <taxon>Vertebrata</taxon>
        <taxon>Euteleostomi</taxon>
        <taxon>Actinopterygii</taxon>
        <taxon>Neopterygii</taxon>
        <taxon>Teleostei</taxon>
        <taxon>Neoteleostei</taxon>
        <taxon>Acanthomorphata</taxon>
        <taxon>Ovalentaria</taxon>
        <taxon>Atherinomorphae</taxon>
        <taxon>Cyprinodontiformes</taxon>
        <taxon>Cyprinodontidae</taxon>
        <taxon>Cyprinodon</taxon>
    </lineage>
</organism>
<comment type="similarity">
    <text evidence="1">Belongs to the CEP170 family.</text>
</comment>
<feature type="region of interest" description="Disordered" evidence="2">
    <location>
        <begin position="1131"/>
        <end position="1188"/>
    </location>
</feature>
<keyword evidence="3" id="KW-0472">Membrane</keyword>
<dbReference type="AlphaFoldDB" id="A0A3Q2EE02"/>
<feature type="compositionally biased region" description="Polar residues" evidence="2">
    <location>
        <begin position="901"/>
        <end position="914"/>
    </location>
</feature>
<sequence>INNYTLLIFMLIYATNNLIYTISLHFFQTFVNDVRIQEQVYLRIPEEALKHYLHLCFNEYIFHSAILTIELILSGDTAVLHRGTPLYGQPAWWGDGATDNQHSGKPEEKTSDKKKENVTEEVNTSNQEPSYFEIPTKDAPTASKTSSELPSQEQGTNASLAALEPIHGHASFTIEFDPGASGKVMVKDRVAKVGGETRPRPKRAPGEELSPLQTAMVAAEVKVADWLAQNELPLALKETAADDDGESAKSDVPVHLRSLKGSKHEDGTQSDSENAHGEKRRATAVEERSWGLWGSAGFKEGRANVPEGLFAEEDSPARRCKSSTSKRQSGLAERRRGSAPHHQSGRDECYGHRDEYSDRGTYVIELENGNYEEKEARKLIDKLLSEDLMVGGPRWVSQWATLAASHIRTDPEGSGGDSHTMVSESRGTQYPVLSAESSHIASSHKERKRRTLPQLPDEELALGRRSPGGCLHTDTGEKQDTELQEKENPEERSSRGRIHSGQGIEGVGSPSRSSPAKSQDSGGGKSSQSGVLIKLPPCPITSGQKRLEESRRRKKEEEKARDSTGKPLLRQESFTVEKPSTSIPIELIPRIDAYTGTKNHSTEGGVDNVALQKDSEAVAAFLESTVSDQGDPPSQSIEGSMSPESDVDTTSTISQADGVRKVVQKRRILAGQQKERTVLCTSNKGPAGSRAPQERRGKSKTSGPQQPSHPSTSLDLTDDDINSNSVLSDTQPISTQESKVSNHRSQTIGASTKSSRAKVTQALVPSAQSKSSNAPKPRPTRTSLLRRARLGDSSDTEPADIDRMSVASEASTASSTSRTGIARRGMSRIEALAQPRRPRVGSPSAQSDSEATVAKSRGLAARSTAGEYALRQGLRGSNVGSLSGPRARANSASKLPDKTKGTSSYGHITPSSGTRWRRVPVEYASTSEDEYGSNRHTSKLGQTRPFPSTRVAQLGGSAPATPNPAGLASLKQNSREQDDYMRDWTAHSEEIARYDLAKDLAMLAQEIHDVAGEIDSVSPAATDPGALVFMLHYIRNIGSTDLFSSFFKCAFIYFYYYSATRILFKDKERKWDEIETKLQAEHDSLVLKSSNKVMAPSVTFYYLVLIIQHVIDMMVDPDGTLDALSSMGLTSPVSDPKTSPGAQQGAPLSHTGAQISSKLSAAKVEEFSGEPCGSSKHAEETKNPHKGV</sequence>
<feature type="transmembrane region" description="Helical" evidence="3">
    <location>
        <begin position="7"/>
        <end position="27"/>
    </location>
</feature>
<evidence type="ECO:0000256" key="1">
    <source>
        <dbReference type="ARBA" id="ARBA00010436"/>
    </source>
</evidence>
<evidence type="ECO:0000256" key="2">
    <source>
        <dbReference type="SAM" id="MobiDB-lite"/>
    </source>
</evidence>
<feature type="compositionally biased region" description="Polar residues" evidence="2">
    <location>
        <begin position="120"/>
        <end position="129"/>
    </location>
</feature>
<feature type="compositionally biased region" description="Basic and acidic residues" evidence="2">
    <location>
        <begin position="102"/>
        <end position="118"/>
    </location>
</feature>
<accession>A0A3Q2EE02</accession>
<feature type="domain" description="CEP170 C-terminal" evidence="4">
    <location>
        <begin position="1061"/>
        <end position="1126"/>
    </location>
</feature>
<feature type="region of interest" description="Disordered" evidence="2">
    <location>
        <begin position="92"/>
        <end position="155"/>
    </location>
</feature>
<keyword evidence="6" id="KW-1185">Reference proteome</keyword>
<dbReference type="PANTHER" id="PTHR15715">
    <property type="entry name" value="CENTROSOMAL PROTEIN OF 170 KDA"/>
    <property type="match status" value="1"/>
</dbReference>
<reference evidence="5" key="1">
    <citation type="submission" date="2025-08" db="UniProtKB">
        <authorList>
            <consortium name="Ensembl"/>
        </authorList>
    </citation>
    <scope>IDENTIFICATION</scope>
</reference>
<feature type="compositionally biased region" description="Polar residues" evidence="2">
    <location>
        <begin position="722"/>
        <end position="758"/>
    </location>
</feature>
<feature type="compositionally biased region" description="Basic and acidic residues" evidence="2">
    <location>
        <begin position="262"/>
        <end position="287"/>
    </location>
</feature>
<feature type="compositionally biased region" description="Polar residues" evidence="2">
    <location>
        <begin position="1131"/>
        <end position="1142"/>
    </location>
</feature>
<feature type="region of interest" description="Disordered" evidence="2">
    <location>
        <begin position="192"/>
        <end position="211"/>
    </location>
</feature>
<feature type="compositionally biased region" description="Basic and acidic residues" evidence="2">
    <location>
        <begin position="1176"/>
        <end position="1188"/>
    </location>
</feature>
<dbReference type="Pfam" id="PF15308">
    <property type="entry name" value="CEP170_C"/>
    <property type="match status" value="2"/>
</dbReference>
<feature type="compositionally biased region" description="Basic and acidic residues" evidence="2">
    <location>
        <begin position="344"/>
        <end position="354"/>
    </location>
</feature>
<dbReference type="Ensembl" id="ENSCVAT00000024541.1">
    <property type="protein sequence ID" value="ENSCVAP00000030541.1"/>
    <property type="gene ID" value="ENSCVAG00000019283.1"/>
</dbReference>
<dbReference type="PANTHER" id="PTHR15715:SF49">
    <property type="entry name" value="CENTROSOMAL PROTEIN OF 170 KDA ISOFORM X1"/>
    <property type="match status" value="1"/>
</dbReference>
<protein>
    <submittedName>
        <fullName evidence="5">Centrosomal protein 170Ab</fullName>
    </submittedName>
</protein>
<reference evidence="5" key="2">
    <citation type="submission" date="2025-09" db="UniProtKB">
        <authorList>
            <consortium name="Ensembl"/>
        </authorList>
    </citation>
    <scope>IDENTIFICATION</scope>
</reference>
<dbReference type="GO" id="GO:0005814">
    <property type="term" value="C:centriole"/>
    <property type="evidence" value="ECO:0007669"/>
    <property type="project" value="TreeGrafter"/>
</dbReference>
<feature type="region of interest" description="Disordered" evidence="2">
    <location>
        <begin position="238"/>
        <end position="287"/>
    </location>
</feature>
<name>A0A3Q2EE02_CYPVA</name>
<feature type="region of interest" description="Disordered" evidence="2">
    <location>
        <begin position="307"/>
        <end position="354"/>
    </location>
</feature>
<dbReference type="InterPro" id="IPR029300">
    <property type="entry name" value="CEP170_C"/>
</dbReference>
<feature type="region of interest" description="Disordered" evidence="2">
    <location>
        <begin position="622"/>
        <end position="946"/>
    </location>
</feature>
<evidence type="ECO:0000313" key="5">
    <source>
        <dbReference type="Ensembl" id="ENSCVAP00000030541.1"/>
    </source>
</evidence>
<dbReference type="Proteomes" id="UP000265020">
    <property type="component" value="Unassembled WGS sequence"/>
</dbReference>
<feature type="compositionally biased region" description="Low complexity" evidence="2">
    <location>
        <begin position="805"/>
        <end position="819"/>
    </location>
</feature>
<evidence type="ECO:0000259" key="4">
    <source>
        <dbReference type="Pfam" id="PF15308"/>
    </source>
</evidence>
<keyword evidence="3" id="KW-0812">Transmembrane</keyword>
<feature type="compositionally biased region" description="Polar residues" evidence="2">
    <location>
        <begin position="142"/>
        <end position="155"/>
    </location>
</feature>
<feature type="region of interest" description="Disordered" evidence="2">
    <location>
        <begin position="407"/>
        <end position="581"/>
    </location>
</feature>
<keyword evidence="3" id="KW-1133">Transmembrane helix</keyword>
<dbReference type="GeneTree" id="ENSGT00940000155103"/>
<feature type="compositionally biased region" description="Basic and acidic residues" evidence="2">
    <location>
        <begin position="545"/>
        <end position="564"/>
    </location>
</feature>
<evidence type="ECO:0000313" key="6">
    <source>
        <dbReference type="Proteomes" id="UP000265020"/>
    </source>
</evidence>
<dbReference type="STRING" id="28743.ENSCVAP00000030541"/>